<evidence type="ECO:0000256" key="7">
    <source>
        <dbReference type="SAM" id="MobiDB-lite"/>
    </source>
</evidence>
<dbReference type="InterPro" id="IPR023397">
    <property type="entry name" value="SAM-dep_MeTrfase_MraW_recog"/>
</dbReference>
<name>A0A7S7AV86_9SPIR</name>
<evidence type="ECO:0000256" key="3">
    <source>
        <dbReference type="ARBA" id="ARBA00022603"/>
    </source>
</evidence>
<evidence type="ECO:0000256" key="4">
    <source>
        <dbReference type="ARBA" id="ARBA00022679"/>
    </source>
</evidence>
<dbReference type="HAMAP" id="MF_01007">
    <property type="entry name" value="16SrRNA_methyltr_H"/>
    <property type="match status" value="1"/>
</dbReference>
<feature type="region of interest" description="Disordered" evidence="7">
    <location>
        <begin position="289"/>
        <end position="317"/>
    </location>
</feature>
<evidence type="ECO:0000256" key="6">
    <source>
        <dbReference type="HAMAP-Rule" id="MF_01007"/>
    </source>
</evidence>
<keyword evidence="2 6" id="KW-0698">rRNA processing</keyword>
<evidence type="ECO:0000256" key="5">
    <source>
        <dbReference type="ARBA" id="ARBA00022691"/>
    </source>
</evidence>
<keyword evidence="6" id="KW-0963">Cytoplasm</keyword>
<comment type="catalytic activity">
    <reaction evidence="6">
        <text>cytidine(1402) in 16S rRNA + S-adenosyl-L-methionine = N(4)-methylcytidine(1402) in 16S rRNA + S-adenosyl-L-homocysteine + H(+)</text>
        <dbReference type="Rhea" id="RHEA:42928"/>
        <dbReference type="Rhea" id="RHEA-COMP:10286"/>
        <dbReference type="Rhea" id="RHEA-COMP:10287"/>
        <dbReference type="ChEBI" id="CHEBI:15378"/>
        <dbReference type="ChEBI" id="CHEBI:57856"/>
        <dbReference type="ChEBI" id="CHEBI:59789"/>
        <dbReference type="ChEBI" id="CHEBI:74506"/>
        <dbReference type="ChEBI" id="CHEBI:82748"/>
        <dbReference type="EC" id="2.1.1.199"/>
    </reaction>
</comment>
<dbReference type="PANTHER" id="PTHR11265">
    <property type="entry name" value="S-ADENOSYL-METHYLTRANSFERASE MRAW"/>
    <property type="match status" value="1"/>
</dbReference>
<dbReference type="EC" id="2.1.1.199" evidence="6"/>
<feature type="binding site" evidence="6">
    <location>
        <begin position="34"/>
        <end position="36"/>
    </location>
    <ligand>
        <name>S-adenosyl-L-methionine</name>
        <dbReference type="ChEBI" id="CHEBI:59789"/>
    </ligand>
</feature>
<evidence type="ECO:0000256" key="2">
    <source>
        <dbReference type="ARBA" id="ARBA00022552"/>
    </source>
</evidence>
<dbReference type="Gene3D" id="3.40.50.150">
    <property type="entry name" value="Vaccinia Virus protein VP39"/>
    <property type="match status" value="1"/>
</dbReference>
<dbReference type="InterPro" id="IPR002903">
    <property type="entry name" value="RsmH"/>
</dbReference>
<evidence type="ECO:0000313" key="8">
    <source>
        <dbReference type="EMBL" id="QOW59930.1"/>
    </source>
</evidence>
<dbReference type="GO" id="GO:0071424">
    <property type="term" value="F:rRNA (cytosine-N4-)-methyltransferase activity"/>
    <property type="evidence" value="ECO:0007669"/>
    <property type="project" value="UniProtKB-UniRule"/>
</dbReference>
<gene>
    <name evidence="6 8" type="primary">rsmH</name>
    <name evidence="8" type="ORF">IFE08_08650</name>
</gene>
<protein>
    <recommendedName>
        <fullName evidence="6">Ribosomal RNA small subunit methyltransferase H</fullName>
        <ecNumber evidence="6">2.1.1.199</ecNumber>
    </recommendedName>
    <alternativeName>
        <fullName evidence="6">16S rRNA m(4)C1402 methyltransferase</fullName>
    </alternativeName>
    <alternativeName>
        <fullName evidence="6">rRNA (cytosine-N(4)-)-methyltransferase RsmH</fullName>
    </alternativeName>
</protein>
<dbReference type="GO" id="GO:0070475">
    <property type="term" value="P:rRNA base methylation"/>
    <property type="evidence" value="ECO:0007669"/>
    <property type="project" value="UniProtKB-UniRule"/>
</dbReference>
<feature type="binding site" evidence="6">
    <location>
        <position position="84"/>
    </location>
    <ligand>
        <name>S-adenosyl-L-methionine</name>
        <dbReference type="ChEBI" id="CHEBI:59789"/>
    </ligand>
</feature>
<evidence type="ECO:0000313" key="9">
    <source>
        <dbReference type="Proteomes" id="UP000593915"/>
    </source>
</evidence>
<keyword evidence="4 6" id="KW-0808">Transferase</keyword>
<organism evidence="8 9">
    <name type="scientific">Treponema pedis</name>
    <dbReference type="NCBI Taxonomy" id="409322"/>
    <lineage>
        <taxon>Bacteria</taxon>
        <taxon>Pseudomonadati</taxon>
        <taxon>Spirochaetota</taxon>
        <taxon>Spirochaetia</taxon>
        <taxon>Spirochaetales</taxon>
        <taxon>Treponemataceae</taxon>
        <taxon>Treponema</taxon>
    </lineage>
</organism>
<dbReference type="Gene3D" id="1.10.150.170">
    <property type="entry name" value="Putative methyltransferase TM0872, insert domain"/>
    <property type="match status" value="1"/>
</dbReference>
<dbReference type="AlphaFoldDB" id="A0A7S7AV86"/>
<dbReference type="Pfam" id="PF01795">
    <property type="entry name" value="Methyltransf_5"/>
    <property type="match status" value="1"/>
</dbReference>
<keyword evidence="5 6" id="KW-0949">S-adenosyl-L-methionine</keyword>
<dbReference type="PIRSF" id="PIRSF004486">
    <property type="entry name" value="MraW"/>
    <property type="match status" value="1"/>
</dbReference>
<comment type="similarity">
    <text evidence="1 6">Belongs to the methyltransferase superfamily. RsmH family.</text>
</comment>
<reference evidence="8 9" key="1">
    <citation type="submission" date="2020-09" db="EMBL/GenBank/DDBJ databases">
        <title>Characterization of Treponema spp. from bovine digital dermatitis in Korea.</title>
        <authorList>
            <person name="Espiritu H.M."/>
            <person name="Cho Y.I."/>
            <person name="Mamuad L."/>
        </authorList>
    </citation>
    <scope>NUCLEOTIDE SEQUENCE [LARGE SCALE GENOMIC DNA]</scope>
    <source>
        <strain evidence="8 9">KS1</strain>
    </source>
</reference>
<dbReference type="InterPro" id="IPR029063">
    <property type="entry name" value="SAM-dependent_MTases_sf"/>
</dbReference>
<dbReference type="SUPFAM" id="SSF53335">
    <property type="entry name" value="S-adenosyl-L-methionine-dependent methyltransferases"/>
    <property type="match status" value="1"/>
</dbReference>
<dbReference type="RefSeq" id="WP_024467227.1">
    <property type="nucleotide sequence ID" value="NZ_CP061839.1"/>
</dbReference>
<comment type="subcellular location">
    <subcellularLocation>
        <location evidence="6">Cytoplasm</location>
    </subcellularLocation>
</comment>
<dbReference type="PANTHER" id="PTHR11265:SF0">
    <property type="entry name" value="12S RRNA N4-METHYLCYTIDINE METHYLTRANSFERASE"/>
    <property type="match status" value="1"/>
</dbReference>
<dbReference type="NCBIfam" id="TIGR00006">
    <property type="entry name" value="16S rRNA (cytosine(1402)-N(4))-methyltransferase RsmH"/>
    <property type="match status" value="1"/>
</dbReference>
<dbReference type="EMBL" id="CP061839">
    <property type="protein sequence ID" value="QOW59930.1"/>
    <property type="molecule type" value="Genomic_DNA"/>
</dbReference>
<dbReference type="SUPFAM" id="SSF81799">
    <property type="entry name" value="Putative methyltransferase TM0872, insert domain"/>
    <property type="match status" value="1"/>
</dbReference>
<feature type="binding site" evidence="6">
    <location>
        <position position="100"/>
    </location>
    <ligand>
        <name>S-adenosyl-L-methionine</name>
        <dbReference type="ChEBI" id="CHEBI:59789"/>
    </ligand>
</feature>
<dbReference type="GO" id="GO:0005737">
    <property type="term" value="C:cytoplasm"/>
    <property type="evidence" value="ECO:0007669"/>
    <property type="project" value="UniProtKB-SubCell"/>
</dbReference>
<keyword evidence="3 6" id="KW-0489">Methyltransferase</keyword>
<feature type="binding site" evidence="6">
    <location>
        <position position="53"/>
    </location>
    <ligand>
        <name>S-adenosyl-L-methionine</name>
        <dbReference type="ChEBI" id="CHEBI:59789"/>
    </ligand>
</feature>
<feature type="binding site" evidence="6">
    <location>
        <position position="107"/>
    </location>
    <ligand>
        <name>S-adenosyl-L-methionine</name>
        <dbReference type="ChEBI" id="CHEBI:59789"/>
    </ligand>
</feature>
<comment type="function">
    <text evidence="6">Specifically methylates the N4 position of cytidine in position 1402 (C1402) of 16S rRNA.</text>
</comment>
<accession>A0A7S7AV86</accession>
<dbReference type="Proteomes" id="UP000593915">
    <property type="component" value="Chromosome"/>
</dbReference>
<sequence>MKIVHTSVLLDECLKILKPAGSDNLFVDGTLGEGGHTEAFLKTYPHLNAVGIDADAAIQKKAKERLSPFGERVKFYLGWSDDFFKNYPEDLQRPDIILLDLGISMFHYTESGRGFSFSADEPLDMRLNSSSKISAADIVNTYSEKALADLIFNYGEERYSRKIAAKIVLRREEVRFQTAKDLADCIYYAVPQNCRHGKLHPATKTFQALRIAVNEELNRLPSLLELAFSALEPGGKLGVISFHSLEDRIVKLYFRELGKNCTCPDNVPICKCGGRARAVVLTKKGIEPSEEEIKNNPPSRSARLRAVQKIGCKESSK</sequence>
<evidence type="ECO:0000256" key="1">
    <source>
        <dbReference type="ARBA" id="ARBA00010396"/>
    </source>
</evidence>
<proteinExistence type="inferred from homology"/>